<reference evidence="2" key="1">
    <citation type="journal article" date="2014" name="Int. J. Syst. Evol. Microbiol.">
        <title>Complete genome sequence of Corynebacterium casei LMG S-19264T (=DSM 44701T), isolated from a smear-ripened cheese.</title>
        <authorList>
            <consortium name="US DOE Joint Genome Institute (JGI-PGF)"/>
            <person name="Walter F."/>
            <person name="Albersmeier A."/>
            <person name="Kalinowski J."/>
            <person name="Ruckert C."/>
        </authorList>
    </citation>
    <scope>NUCLEOTIDE SEQUENCE</scope>
    <source>
        <strain evidence="2">JCM 4125</strain>
    </source>
</reference>
<keyword evidence="3" id="KW-1185">Reference proteome</keyword>
<reference evidence="2" key="2">
    <citation type="submission" date="2020-09" db="EMBL/GenBank/DDBJ databases">
        <authorList>
            <person name="Sun Q."/>
            <person name="Ohkuma M."/>
        </authorList>
    </citation>
    <scope>NUCLEOTIDE SEQUENCE</scope>
    <source>
        <strain evidence="2">JCM 4125</strain>
    </source>
</reference>
<evidence type="ECO:0000256" key="1">
    <source>
        <dbReference type="SAM" id="MobiDB-lite"/>
    </source>
</evidence>
<accession>A0A918H1U0</accession>
<protein>
    <submittedName>
        <fullName evidence="2">Uncharacterized protein</fullName>
    </submittedName>
</protein>
<dbReference type="Proteomes" id="UP000646776">
    <property type="component" value="Unassembled WGS sequence"/>
</dbReference>
<proteinExistence type="predicted"/>
<dbReference type="AlphaFoldDB" id="A0A918H1U0"/>
<feature type="compositionally biased region" description="Basic and acidic residues" evidence="1">
    <location>
        <begin position="77"/>
        <end position="86"/>
    </location>
</feature>
<evidence type="ECO:0000313" key="2">
    <source>
        <dbReference type="EMBL" id="GGT32508.1"/>
    </source>
</evidence>
<gene>
    <name evidence="2" type="ORF">GCM10010226_05900</name>
</gene>
<evidence type="ECO:0000313" key="3">
    <source>
        <dbReference type="Proteomes" id="UP000646776"/>
    </source>
</evidence>
<sequence length="104" mass="11064">MATGGGESPRSWHPGPVLDGLRGVEDEVLLAGGAQSAIRPTVERTPTTPQQAAGKRMDPPMSLPGPAQTVLTAPEDPYTRRLRDSVPRPGWKPTRHTAQNGHLA</sequence>
<organism evidence="2 3">
    <name type="scientific">Streptomyces phaeofaciens</name>
    <dbReference type="NCBI Taxonomy" id="68254"/>
    <lineage>
        <taxon>Bacteria</taxon>
        <taxon>Bacillati</taxon>
        <taxon>Actinomycetota</taxon>
        <taxon>Actinomycetes</taxon>
        <taxon>Kitasatosporales</taxon>
        <taxon>Streptomycetaceae</taxon>
        <taxon>Streptomyces</taxon>
    </lineage>
</organism>
<comment type="caution">
    <text evidence="2">The sequence shown here is derived from an EMBL/GenBank/DDBJ whole genome shotgun (WGS) entry which is preliminary data.</text>
</comment>
<name>A0A918H1U0_9ACTN</name>
<dbReference type="EMBL" id="BMSA01000001">
    <property type="protein sequence ID" value="GGT32508.1"/>
    <property type="molecule type" value="Genomic_DNA"/>
</dbReference>
<feature type="region of interest" description="Disordered" evidence="1">
    <location>
        <begin position="1"/>
        <end position="104"/>
    </location>
</feature>